<dbReference type="PANTHER" id="PTHR42895:SF2">
    <property type="entry name" value="IRON-SULFUR CLUSTER PROTEIN"/>
    <property type="match status" value="1"/>
</dbReference>
<dbReference type="Pfam" id="PF17651">
    <property type="entry name" value="Raco_middle"/>
    <property type="match status" value="1"/>
</dbReference>
<evidence type="ECO:0000259" key="1">
    <source>
        <dbReference type="Pfam" id="PF14574"/>
    </source>
</evidence>
<evidence type="ECO:0000259" key="2">
    <source>
        <dbReference type="Pfam" id="PF17651"/>
    </source>
</evidence>
<proteinExistence type="predicted"/>
<dbReference type="InterPro" id="IPR027980">
    <property type="entry name" value="RACo_C"/>
</dbReference>
<reference evidence="3 4" key="1">
    <citation type="submission" date="2019-01" db="EMBL/GenBank/DDBJ databases">
        <title>Insights into ecological role of a new deltaproteobacterial order Candidatus Sinidesulfobacterales (Sva0485) by metagenomics and metatranscriptomics.</title>
        <authorList>
            <person name="Tan S."/>
            <person name="Liu J."/>
            <person name="Fang Y."/>
            <person name="Hedlund B."/>
            <person name="Lian Z.-H."/>
            <person name="Huang L.-Y."/>
            <person name="Li J.-T."/>
            <person name="Huang L.-N."/>
            <person name="Li W.-J."/>
            <person name="Jiang H.-C."/>
            <person name="Dong H.-L."/>
            <person name="Shu W.-S."/>
        </authorList>
    </citation>
    <scope>NUCLEOTIDE SEQUENCE [LARGE SCALE GENOMIC DNA]</scope>
    <source>
        <strain evidence="3">AP4</strain>
    </source>
</reference>
<evidence type="ECO:0000313" key="3">
    <source>
        <dbReference type="EMBL" id="RZV40051.1"/>
    </source>
</evidence>
<dbReference type="InterPro" id="IPR043129">
    <property type="entry name" value="ATPase_NBD"/>
</dbReference>
<sequence length="422" mass="46778">MQYSLGIDLGTTTVAAALTDETKKVYPYKSTINLQYYEFGLDSVKRIQNGLDKNSVGKLQEKAVATINSLIDSFKSELGFGYEDIKEIVIAGNTVMEMAFCGYPLISLSKPPYKPSSEIFFPENTAYIPGLNIKNKKMFIFPVLDGFVGGDTVASIYYLDMINRAKPAFIADFGTNVEIALGYKDKIYTTSAPAGPAFEGGNIKFGTTASSDGAISEVNLENGIFKTKTVSGSRPSGICGSGIMSIVYELLKEGIIDENGRILPPEEIESENFNVIMKNEENGENEIVVYFDGKNAVKFFQDDLRQFQFAKSAVKSASEILLEKFKIFSYNDFDVFISGTFGSHIKTDIIDLIDIFPFKGKNIKAIESSVLNGCLKYILSARLEREKDIENIIKKSKNFPLSGSAIFQKHFIKNLIFQRLSL</sequence>
<dbReference type="EMBL" id="SHMQ01000004">
    <property type="protein sequence ID" value="RZV40051.1"/>
    <property type="molecule type" value="Genomic_DNA"/>
</dbReference>
<protein>
    <submittedName>
        <fullName evidence="3">DUF4445 domain-containing protein</fullName>
    </submittedName>
</protein>
<dbReference type="AlphaFoldDB" id="A0A520XFU3"/>
<accession>A0A520XFU3</accession>
<dbReference type="SUPFAM" id="SSF53067">
    <property type="entry name" value="Actin-like ATPase domain"/>
    <property type="match status" value="1"/>
</dbReference>
<dbReference type="Pfam" id="PF14574">
    <property type="entry name" value="RACo_C_ter"/>
    <property type="match status" value="1"/>
</dbReference>
<dbReference type="Gene3D" id="3.30.420.480">
    <property type="entry name" value="Domain of unknown function (DUF4445)"/>
    <property type="match status" value="1"/>
</dbReference>
<evidence type="ECO:0000313" key="4">
    <source>
        <dbReference type="Proteomes" id="UP000322454"/>
    </source>
</evidence>
<dbReference type="InterPro" id="IPR042259">
    <property type="entry name" value="Raco-like_middle_sf"/>
</dbReference>
<dbReference type="InterPro" id="IPR041414">
    <property type="entry name" value="Raco-like_middle"/>
</dbReference>
<dbReference type="PANTHER" id="PTHR42895">
    <property type="entry name" value="IRON-SULFUR CLUSTER-BINDING PROTEIN-RELATED"/>
    <property type="match status" value="1"/>
</dbReference>
<feature type="domain" description="RACo-like middle region" evidence="2">
    <location>
        <begin position="3"/>
        <end position="162"/>
    </location>
</feature>
<name>A0A520XFU3_9DELT</name>
<feature type="domain" description="RACo C-terminal" evidence="1">
    <location>
        <begin position="169"/>
        <end position="418"/>
    </location>
</feature>
<comment type="caution">
    <text evidence="3">The sequence shown here is derived from an EMBL/GenBank/DDBJ whole genome shotgun (WGS) entry which is preliminary data.</text>
</comment>
<dbReference type="InterPro" id="IPR052911">
    <property type="entry name" value="Corrinoid_activation_enz"/>
</dbReference>
<dbReference type="Proteomes" id="UP000322454">
    <property type="component" value="Unassembled WGS sequence"/>
</dbReference>
<organism evidence="3 4">
    <name type="scientific">Candidatus Acidulodesulfobacterium acidiphilum</name>
    <dbReference type="NCBI Taxonomy" id="2597224"/>
    <lineage>
        <taxon>Bacteria</taxon>
        <taxon>Deltaproteobacteria</taxon>
        <taxon>Candidatus Acidulodesulfobacterales</taxon>
        <taxon>Candidatus Acidulodesulfobacterium</taxon>
    </lineage>
</organism>
<gene>
    <name evidence="3" type="ORF">EVJ48_02425</name>
</gene>